<dbReference type="InterPro" id="IPR042243">
    <property type="entry name" value="HypD_1"/>
</dbReference>
<dbReference type="GO" id="GO:0051539">
    <property type="term" value="F:4 iron, 4 sulfur cluster binding"/>
    <property type="evidence" value="ECO:0007669"/>
    <property type="project" value="TreeGrafter"/>
</dbReference>
<dbReference type="PANTHER" id="PTHR30149:SF0">
    <property type="entry name" value="HYDROGENASE MATURATION FACTOR HYPD"/>
    <property type="match status" value="1"/>
</dbReference>
<organism evidence="5 6">
    <name type="scientific">Photobacterium aphoticum</name>
    <dbReference type="NCBI Taxonomy" id="754436"/>
    <lineage>
        <taxon>Bacteria</taxon>
        <taxon>Pseudomonadati</taxon>
        <taxon>Pseudomonadota</taxon>
        <taxon>Gammaproteobacteria</taxon>
        <taxon>Vibrionales</taxon>
        <taxon>Vibrionaceae</taxon>
        <taxon>Photobacterium</taxon>
    </lineage>
</organism>
<dbReference type="Pfam" id="PF01924">
    <property type="entry name" value="HypD"/>
    <property type="match status" value="1"/>
</dbReference>
<dbReference type="NCBIfam" id="TIGR00075">
    <property type="entry name" value="hypD"/>
    <property type="match status" value="1"/>
</dbReference>
<dbReference type="EMBL" id="LDOV01000030">
    <property type="protein sequence ID" value="KLU99487.1"/>
    <property type="molecule type" value="Genomic_DNA"/>
</dbReference>
<keyword evidence="2" id="KW-0479">Metal-binding</keyword>
<evidence type="ECO:0000313" key="6">
    <source>
        <dbReference type="Proteomes" id="UP000036426"/>
    </source>
</evidence>
<reference evidence="5 6" key="1">
    <citation type="submission" date="2015-05" db="EMBL/GenBank/DDBJ databases">
        <title>Photobacterium galathea sp. nov.</title>
        <authorList>
            <person name="Machado H."/>
            <person name="Gram L."/>
        </authorList>
    </citation>
    <scope>NUCLEOTIDE SEQUENCE [LARGE SCALE GENOMIC DNA]</scope>
    <source>
        <strain evidence="5 6">DSM 25995</strain>
    </source>
</reference>
<dbReference type="PIRSF" id="PIRSF005622">
    <property type="entry name" value="Hydrgn_mat_hypD"/>
    <property type="match status" value="1"/>
</dbReference>
<dbReference type="Gene3D" id="6.10.20.100">
    <property type="match status" value="1"/>
</dbReference>
<dbReference type="InterPro" id="IPR042244">
    <property type="entry name" value="HypD_2_sf"/>
</dbReference>
<keyword evidence="6" id="KW-1185">Reference proteome</keyword>
<evidence type="ECO:0000256" key="2">
    <source>
        <dbReference type="ARBA" id="ARBA00022723"/>
    </source>
</evidence>
<dbReference type="InterPro" id="IPR002780">
    <property type="entry name" value="Hyd_form_HypD"/>
</dbReference>
<name>A0A0J1GIE8_9GAMM</name>
<protein>
    <recommendedName>
        <fullName evidence="4">Hydrogenase maturation factor</fullName>
    </recommendedName>
</protein>
<evidence type="ECO:0000313" key="5">
    <source>
        <dbReference type="EMBL" id="KLU99487.1"/>
    </source>
</evidence>
<keyword evidence="3" id="KW-0408">Iron</keyword>
<evidence type="ECO:0000256" key="4">
    <source>
        <dbReference type="PIRNR" id="PIRNR005622"/>
    </source>
</evidence>
<dbReference type="Gene3D" id="3.40.50.11750">
    <property type="entry name" value="HypD, alpha/beta domain 1"/>
    <property type="match status" value="2"/>
</dbReference>
<comment type="similarity">
    <text evidence="1 4">Belongs to the HypD family.</text>
</comment>
<dbReference type="GO" id="GO:0070025">
    <property type="term" value="F:carbon monoxide binding"/>
    <property type="evidence" value="ECO:0007669"/>
    <property type="project" value="TreeGrafter"/>
</dbReference>
<gene>
    <name evidence="5" type="ORF">ABT58_16655</name>
</gene>
<dbReference type="AlphaFoldDB" id="A0A0J1GIE8"/>
<comment type="caution">
    <text evidence="5">The sequence shown here is derived from an EMBL/GenBank/DDBJ whole genome shotgun (WGS) entry which is preliminary data.</text>
</comment>
<evidence type="ECO:0000256" key="1">
    <source>
        <dbReference type="ARBA" id="ARBA00007888"/>
    </source>
</evidence>
<proteinExistence type="inferred from homology"/>
<dbReference type="GO" id="GO:0051604">
    <property type="term" value="P:protein maturation"/>
    <property type="evidence" value="ECO:0007669"/>
    <property type="project" value="TreeGrafter"/>
</dbReference>
<dbReference type="PATRIC" id="fig|754436.4.peg.3529"/>
<evidence type="ECO:0000256" key="3">
    <source>
        <dbReference type="ARBA" id="ARBA00023004"/>
    </source>
</evidence>
<accession>A0A0J1GIE8</accession>
<dbReference type="GO" id="GO:0005506">
    <property type="term" value="F:iron ion binding"/>
    <property type="evidence" value="ECO:0007669"/>
    <property type="project" value="TreeGrafter"/>
</dbReference>
<sequence length="395" mass="43004">MNAQSRAKPISTIKPLYDGFRNPETVRYLAQVIQQEAAQLNAPLHIMEVCGGHTHTIMKFGLKGLLPDNIQFIHGPGCPVCVMPKERIDHAITLAQQPNVILVTLGDMIRVPGSRGSLAQCRAQGGDVRPLYDPLDALRIAQENPDKTVVFFAIGFETSTPMTAVLLQQAEALGIDNLLFHINHVLVPPAVHAVMDDPQVKVNAFIGPSHVSVIQGAKIYQPLVAQYGTPVVVAGFEPVDVMESVLRLVRQKVAGEASVDIQYSRAVSQDGNVAAQQWVNTYFEPRAVFRWRGLGPIPHSALQLKPSFLHRDAERHFAAILSDEVVDDHKACQCGDILRGLAQPADCRVFGRGCTPQRPLGSCMVSSEGACNAYYRYQGVLNADAVNALTTGNPQ</sequence>
<dbReference type="Proteomes" id="UP000036426">
    <property type="component" value="Unassembled WGS sequence"/>
</dbReference>
<dbReference type="PANTHER" id="PTHR30149">
    <property type="entry name" value="HYDROGENASE PROTEIN ASSEMBLY PROTEIN HYPD"/>
    <property type="match status" value="1"/>
</dbReference>